<proteinExistence type="predicted"/>
<comment type="subcellular location">
    <subcellularLocation>
        <location evidence="1">Encapsulin nanocompartment</location>
    </subcellularLocation>
</comment>
<evidence type="ECO:0000256" key="1">
    <source>
        <dbReference type="ARBA" id="ARBA00033738"/>
    </source>
</evidence>
<dbReference type="GO" id="GO:0046872">
    <property type="term" value="F:metal ion binding"/>
    <property type="evidence" value="ECO:0007669"/>
    <property type="project" value="InterPro"/>
</dbReference>
<protein>
    <recommendedName>
        <fullName evidence="3">Rubrerythrin diiron-binding domain-containing protein</fullName>
    </recommendedName>
</protein>
<dbReference type="GO" id="GO:0016491">
    <property type="term" value="F:oxidoreductase activity"/>
    <property type="evidence" value="ECO:0007669"/>
    <property type="project" value="InterPro"/>
</dbReference>
<name>A8A8M7_IGNH4</name>
<dbReference type="Pfam" id="PF02915">
    <property type="entry name" value="Rubrerythrin"/>
    <property type="match status" value="1"/>
</dbReference>
<accession>A8A8M7</accession>
<dbReference type="Gene3D" id="6.10.140.1960">
    <property type="match status" value="1"/>
</dbReference>
<dbReference type="eggNOG" id="arCOG03349">
    <property type="taxonomic scope" value="Archaea"/>
</dbReference>
<feature type="domain" description="Rubrerythrin diiron-binding" evidence="3">
    <location>
        <begin position="30"/>
        <end position="98"/>
    </location>
</feature>
<dbReference type="GO" id="GO:0140737">
    <property type="term" value="C:encapsulin nanocompartment"/>
    <property type="evidence" value="ECO:0007669"/>
    <property type="project" value="UniProtKB-SubCell"/>
</dbReference>
<dbReference type="HOGENOM" id="CLU_141525_1_0_2"/>
<dbReference type="InterPro" id="IPR003251">
    <property type="entry name" value="Rr_diiron-bd_dom"/>
</dbReference>
<dbReference type="SUPFAM" id="SSF47240">
    <property type="entry name" value="Ferritin-like"/>
    <property type="match status" value="1"/>
</dbReference>
<sequence>MISANPMLGENPLKIPKDRKFKKVEVAQALRWGIIAELDAINFYEQLAEAIEDERVKKVFLNVAREEKEHVGEFLAMLLEYDEELKEMIAKGYKEVEEEVGVVPKSIP</sequence>
<evidence type="ECO:0000256" key="2">
    <source>
        <dbReference type="ARBA" id="ARBA00033787"/>
    </source>
</evidence>
<dbReference type="InterPro" id="IPR051429">
    <property type="entry name" value="Encapsulin_nc"/>
</dbReference>
<organism evidence="4 5">
    <name type="scientific">Ignicoccus hospitalis (strain KIN4/I / DSM 18386 / JCM 14125)</name>
    <dbReference type="NCBI Taxonomy" id="453591"/>
    <lineage>
        <taxon>Archaea</taxon>
        <taxon>Thermoproteota</taxon>
        <taxon>Thermoprotei</taxon>
        <taxon>Desulfurococcales</taxon>
        <taxon>Desulfurococcaceae</taxon>
        <taxon>Ignicoccus</taxon>
    </lineage>
</organism>
<evidence type="ECO:0000313" key="4">
    <source>
        <dbReference type="EMBL" id="ABU81279.1"/>
    </source>
</evidence>
<dbReference type="EMBL" id="CP000816">
    <property type="protein sequence ID" value="ABU81279.1"/>
    <property type="molecule type" value="Genomic_DNA"/>
</dbReference>
<dbReference type="InterPro" id="IPR009078">
    <property type="entry name" value="Ferritin-like_SF"/>
</dbReference>
<dbReference type="AlphaFoldDB" id="A8A8M7"/>
<gene>
    <name evidence="4" type="ordered locus">Igni_0095</name>
</gene>
<dbReference type="PANTHER" id="PTHR37165">
    <property type="entry name" value="PEPTIDASE U56 FAMILY"/>
    <property type="match status" value="1"/>
</dbReference>
<dbReference type="STRING" id="453591.Igni_0095"/>
<keyword evidence="2" id="KW-1284">Encapsulin nanocompartment</keyword>
<dbReference type="PhylomeDB" id="A8A8M7"/>
<dbReference type="PANTHER" id="PTHR37165:SF1">
    <property type="entry name" value="TYPE 1 ENCAPSULIN SHELL PROTEIN"/>
    <property type="match status" value="1"/>
</dbReference>
<keyword evidence="5" id="KW-1185">Reference proteome</keyword>
<dbReference type="KEGG" id="iho:Igni_0095"/>
<evidence type="ECO:0000259" key="3">
    <source>
        <dbReference type="Pfam" id="PF02915"/>
    </source>
</evidence>
<dbReference type="Proteomes" id="UP000000262">
    <property type="component" value="Chromosome"/>
</dbReference>
<reference evidence="4 5" key="1">
    <citation type="journal article" date="2008" name="Genome Biol.">
        <title>A genomic analysis of the archaeal system Ignicoccus hospitalis-Nanoarchaeum equitans.</title>
        <authorList>
            <person name="Podar M."/>
            <person name="Anderson I."/>
            <person name="Makarova K.S."/>
            <person name="Elkins J.G."/>
            <person name="Ivanova N."/>
            <person name="Wall M.A."/>
            <person name="Lykidis A."/>
            <person name="Mavromatis K."/>
            <person name="Sun H."/>
            <person name="Hudson M.E."/>
            <person name="Chen W."/>
            <person name="Deciu C."/>
            <person name="Hutchison D."/>
            <person name="Eads J.R."/>
            <person name="Anderson A."/>
            <person name="Fernandes F."/>
            <person name="Szeto E."/>
            <person name="Lapidus A."/>
            <person name="Kyrpides N.C."/>
            <person name="Saier M.H.Jr."/>
            <person name="Richardson P.M."/>
            <person name="Rachel R."/>
            <person name="Huber H."/>
            <person name="Eisen J.A."/>
            <person name="Koonin E.V."/>
            <person name="Keller M."/>
            <person name="Stetter K.O."/>
        </authorList>
    </citation>
    <scope>NUCLEOTIDE SEQUENCE [LARGE SCALE GENOMIC DNA]</scope>
    <source>
        <strain evidence="5">KIN4/I / DSM 18386 / JCM 14125</strain>
    </source>
</reference>
<evidence type="ECO:0000313" key="5">
    <source>
        <dbReference type="Proteomes" id="UP000000262"/>
    </source>
</evidence>